<sequence>MTGLPQLFILQFHLENGKWTNPSGLPPHELVLKVGYPCISLRNLNPPNDSTLADWVGGATAVTSSCSLSTYPPALSHRAVVQSGRMGA</sequence>
<proteinExistence type="predicted"/>
<evidence type="ECO:0000313" key="2">
    <source>
        <dbReference type="EMBL" id="GBP03317.1"/>
    </source>
</evidence>
<keyword evidence="3" id="KW-1185">Reference proteome</keyword>
<evidence type="ECO:0000313" key="3">
    <source>
        <dbReference type="Proteomes" id="UP000299102"/>
    </source>
</evidence>
<dbReference type="Pfam" id="PF21530">
    <property type="entry name" value="Pif1_2B_dom"/>
    <property type="match status" value="1"/>
</dbReference>
<accession>A0A4C1SPR3</accession>
<gene>
    <name evidence="2" type="ORF">EVAR_71482_1</name>
</gene>
<organism evidence="2 3">
    <name type="scientific">Eumeta variegata</name>
    <name type="common">Bagworm moth</name>
    <name type="synonym">Eumeta japonica</name>
    <dbReference type="NCBI Taxonomy" id="151549"/>
    <lineage>
        <taxon>Eukaryota</taxon>
        <taxon>Metazoa</taxon>
        <taxon>Ecdysozoa</taxon>
        <taxon>Arthropoda</taxon>
        <taxon>Hexapoda</taxon>
        <taxon>Insecta</taxon>
        <taxon>Pterygota</taxon>
        <taxon>Neoptera</taxon>
        <taxon>Endopterygota</taxon>
        <taxon>Lepidoptera</taxon>
        <taxon>Glossata</taxon>
        <taxon>Ditrysia</taxon>
        <taxon>Tineoidea</taxon>
        <taxon>Psychidae</taxon>
        <taxon>Oiketicinae</taxon>
        <taxon>Eumeta</taxon>
    </lineage>
</organism>
<evidence type="ECO:0000259" key="1">
    <source>
        <dbReference type="Pfam" id="PF21530"/>
    </source>
</evidence>
<reference evidence="2 3" key="1">
    <citation type="journal article" date="2019" name="Commun. Biol.">
        <title>The bagworm genome reveals a unique fibroin gene that provides high tensile strength.</title>
        <authorList>
            <person name="Kono N."/>
            <person name="Nakamura H."/>
            <person name="Ohtoshi R."/>
            <person name="Tomita M."/>
            <person name="Numata K."/>
            <person name="Arakawa K."/>
        </authorList>
    </citation>
    <scope>NUCLEOTIDE SEQUENCE [LARGE SCALE GENOMIC DNA]</scope>
</reference>
<dbReference type="AlphaFoldDB" id="A0A4C1SPR3"/>
<feature type="domain" description="DNA helicase Pif1-like 2B" evidence="1">
    <location>
        <begin position="23"/>
        <end position="46"/>
    </location>
</feature>
<protein>
    <recommendedName>
        <fullName evidence="1">DNA helicase Pif1-like 2B domain-containing protein</fullName>
    </recommendedName>
</protein>
<dbReference type="Proteomes" id="UP000299102">
    <property type="component" value="Unassembled WGS sequence"/>
</dbReference>
<dbReference type="InterPro" id="IPR049163">
    <property type="entry name" value="Pif1-like_2B_dom"/>
</dbReference>
<dbReference type="EMBL" id="BGZK01003644">
    <property type="protein sequence ID" value="GBP03317.1"/>
    <property type="molecule type" value="Genomic_DNA"/>
</dbReference>
<comment type="caution">
    <text evidence="2">The sequence shown here is derived from an EMBL/GenBank/DDBJ whole genome shotgun (WGS) entry which is preliminary data.</text>
</comment>
<name>A0A4C1SPR3_EUMVA</name>